<dbReference type="InterPro" id="IPR033479">
    <property type="entry name" value="dCache_1"/>
</dbReference>
<evidence type="ECO:0000313" key="14">
    <source>
        <dbReference type="EMBL" id="OPX55726.1"/>
    </source>
</evidence>
<dbReference type="EMBL" id="MTSM01000007">
    <property type="protein sequence ID" value="OPX55726.1"/>
    <property type="molecule type" value="Genomic_DNA"/>
</dbReference>
<dbReference type="SMART" id="SM00387">
    <property type="entry name" value="HATPase_c"/>
    <property type="match status" value="1"/>
</dbReference>
<dbReference type="EC" id="2.7.13.3" evidence="3"/>
<keyword evidence="8" id="KW-0418">Kinase</keyword>
<dbReference type="SUPFAM" id="SSF55874">
    <property type="entry name" value="ATPase domain of HSP90 chaperone/DNA topoisomerase II/histidine kinase"/>
    <property type="match status" value="1"/>
</dbReference>
<dbReference type="InterPro" id="IPR036890">
    <property type="entry name" value="HATPase_C_sf"/>
</dbReference>
<dbReference type="AlphaFoldDB" id="A0A1T4NPU2"/>
<dbReference type="SUPFAM" id="SSF158472">
    <property type="entry name" value="HAMP domain-like"/>
    <property type="match status" value="1"/>
</dbReference>
<dbReference type="Pfam" id="PF02743">
    <property type="entry name" value="dCache_1"/>
    <property type="match status" value="1"/>
</dbReference>
<dbReference type="PANTHER" id="PTHR43065:SF47">
    <property type="match status" value="1"/>
</dbReference>
<dbReference type="SMART" id="SM00304">
    <property type="entry name" value="HAMP"/>
    <property type="match status" value="1"/>
</dbReference>
<dbReference type="RefSeq" id="WP_078744817.1">
    <property type="nucleotide sequence ID" value="NZ_FUXG01000006.1"/>
</dbReference>
<dbReference type="STRING" id="64969.SAMN02745127_01196"/>
<dbReference type="Gene3D" id="1.10.287.130">
    <property type="match status" value="1"/>
</dbReference>
<dbReference type="InterPro" id="IPR036097">
    <property type="entry name" value="HisK_dim/P_sf"/>
</dbReference>
<evidence type="ECO:0000313" key="15">
    <source>
        <dbReference type="Proteomes" id="UP000191418"/>
    </source>
</evidence>
<dbReference type="Gene3D" id="6.10.340.10">
    <property type="match status" value="1"/>
</dbReference>
<dbReference type="Gene3D" id="3.30.565.10">
    <property type="entry name" value="Histidine kinase-like ATPase, C-terminal domain"/>
    <property type="match status" value="1"/>
</dbReference>
<evidence type="ECO:0000256" key="6">
    <source>
        <dbReference type="ARBA" id="ARBA00022679"/>
    </source>
</evidence>
<feature type="coiled-coil region" evidence="11">
    <location>
        <begin position="420"/>
        <end position="493"/>
    </location>
</feature>
<name>A0A1T4NPU2_9GAMM</name>
<evidence type="ECO:0000256" key="8">
    <source>
        <dbReference type="ARBA" id="ARBA00022777"/>
    </source>
</evidence>
<dbReference type="CDD" id="cd00082">
    <property type="entry name" value="HisKA"/>
    <property type="match status" value="1"/>
</dbReference>
<dbReference type="SUPFAM" id="SSF47384">
    <property type="entry name" value="Homodimeric domain of signal transducing histidine kinase"/>
    <property type="match status" value="1"/>
</dbReference>
<protein>
    <recommendedName>
        <fullName evidence="3">histidine kinase</fullName>
        <ecNumber evidence="3">2.7.13.3</ecNumber>
    </recommendedName>
</protein>
<dbReference type="InterPro" id="IPR005467">
    <property type="entry name" value="His_kinase_dom"/>
</dbReference>
<accession>A0A1T4NPU2</accession>
<evidence type="ECO:0000256" key="2">
    <source>
        <dbReference type="ARBA" id="ARBA00004651"/>
    </source>
</evidence>
<proteinExistence type="predicted"/>
<evidence type="ECO:0000256" key="3">
    <source>
        <dbReference type="ARBA" id="ARBA00012438"/>
    </source>
</evidence>
<dbReference type="PRINTS" id="PR00344">
    <property type="entry name" value="BCTRLSENSOR"/>
</dbReference>
<gene>
    <name evidence="14" type="ORF">BTE48_07480</name>
</gene>
<dbReference type="CDD" id="cd06225">
    <property type="entry name" value="HAMP"/>
    <property type="match status" value="1"/>
</dbReference>
<evidence type="ECO:0000259" key="12">
    <source>
        <dbReference type="PROSITE" id="PS50109"/>
    </source>
</evidence>
<keyword evidence="11" id="KW-0175">Coiled coil</keyword>
<dbReference type="GO" id="GO:0000155">
    <property type="term" value="F:phosphorelay sensor kinase activity"/>
    <property type="evidence" value="ECO:0007669"/>
    <property type="project" value="InterPro"/>
</dbReference>
<keyword evidence="7" id="KW-0812">Transmembrane</keyword>
<dbReference type="PROSITE" id="PS50885">
    <property type="entry name" value="HAMP"/>
    <property type="match status" value="1"/>
</dbReference>
<dbReference type="InterPro" id="IPR003660">
    <property type="entry name" value="HAMP_dom"/>
</dbReference>
<dbReference type="OrthoDB" id="1931120at2"/>
<keyword evidence="10" id="KW-0472">Membrane</keyword>
<comment type="subcellular location">
    <subcellularLocation>
        <location evidence="2">Cell membrane</location>
        <topology evidence="2">Multi-pass membrane protein</topology>
    </subcellularLocation>
</comment>
<keyword evidence="15" id="KW-1185">Reference proteome</keyword>
<dbReference type="PROSITE" id="PS50109">
    <property type="entry name" value="HIS_KIN"/>
    <property type="match status" value="1"/>
</dbReference>
<comment type="catalytic activity">
    <reaction evidence="1">
        <text>ATP + protein L-histidine = ADP + protein N-phospho-L-histidine.</text>
        <dbReference type="EC" id="2.7.13.3"/>
    </reaction>
</comment>
<dbReference type="Pfam" id="PF00672">
    <property type="entry name" value="HAMP"/>
    <property type="match status" value="1"/>
</dbReference>
<evidence type="ECO:0000256" key="5">
    <source>
        <dbReference type="ARBA" id="ARBA00022553"/>
    </source>
</evidence>
<dbReference type="GO" id="GO:0005886">
    <property type="term" value="C:plasma membrane"/>
    <property type="evidence" value="ECO:0007669"/>
    <property type="project" value="UniProtKB-SubCell"/>
</dbReference>
<dbReference type="Pfam" id="PF02518">
    <property type="entry name" value="HATPase_c"/>
    <property type="match status" value="1"/>
</dbReference>
<reference evidence="14 15" key="1">
    <citation type="submission" date="2017-01" db="EMBL/GenBank/DDBJ databases">
        <title>Genome Sequencing of a Marine Spirillum, Oceanospirillum multiglobuliferum ATCC 33336, from Japan.</title>
        <authorList>
            <person name="Carney J.G."/>
            <person name="Trachtenberg A.M."/>
            <person name="Rheaume B.A."/>
            <person name="Linnane J.D."/>
            <person name="Pitts N.L."/>
            <person name="Mykles D.L."/>
            <person name="Maclea K.S."/>
        </authorList>
    </citation>
    <scope>NUCLEOTIDE SEQUENCE [LARGE SCALE GENOMIC DNA]</scope>
    <source>
        <strain evidence="14 15">ATCC 33336</strain>
    </source>
</reference>
<evidence type="ECO:0000256" key="4">
    <source>
        <dbReference type="ARBA" id="ARBA00022475"/>
    </source>
</evidence>
<evidence type="ECO:0000256" key="1">
    <source>
        <dbReference type="ARBA" id="ARBA00000085"/>
    </source>
</evidence>
<evidence type="ECO:0000256" key="11">
    <source>
        <dbReference type="SAM" id="Coils"/>
    </source>
</evidence>
<dbReference type="Gene3D" id="3.30.450.20">
    <property type="entry name" value="PAS domain"/>
    <property type="match status" value="2"/>
</dbReference>
<dbReference type="PANTHER" id="PTHR43065">
    <property type="entry name" value="SENSOR HISTIDINE KINASE"/>
    <property type="match status" value="1"/>
</dbReference>
<dbReference type="InterPro" id="IPR003661">
    <property type="entry name" value="HisK_dim/P_dom"/>
</dbReference>
<evidence type="ECO:0000256" key="10">
    <source>
        <dbReference type="ARBA" id="ARBA00023136"/>
    </source>
</evidence>
<evidence type="ECO:0000259" key="13">
    <source>
        <dbReference type="PROSITE" id="PS50885"/>
    </source>
</evidence>
<dbReference type="InterPro" id="IPR004358">
    <property type="entry name" value="Sig_transdc_His_kin-like_C"/>
</dbReference>
<evidence type="ECO:0000256" key="9">
    <source>
        <dbReference type="ARBA" id="ARBA00022989"/>
    </source>
</evidence>
<evidence type="ECO:0000256" key="7">
    <source>
        <dbReference type="ARBA" id="ARBA00022692"/>
    </source>
</evidence>
<dbReference type="InterPro" id="IPR003594">
    <property type="entry name" value="HATPase_dom"/>
</dbReference>
<comment type="caution">
    <text evidence="14">The sequence shown here is derived from an EMBL/GenBank/DDBJ whole genome shotgun (WGS) entry which is preliminary data.</text>
</comment>
<keyword evidence="5" id="KW-0597">Phosphoprotein</keyword>
<keyword evidence="6" id="KW-0808">Transferase</keyword>
<keyword evidence="9" id="KW-1133">Transmembrane helix</keyword>
<organism evidence="14 15">
    <name type="scientific">Oceanospirillum multiglobuliferum</name>
    <dbReference type="NCBI Taxonomy" id="64969"/>
    <lineage>
        <taxon>Bacteria</taxon>
        <taxon>Pseudomonadati</taxon>
        <taxon>Pseudomonadota</taxon>
        <taxon>Gammaproteobacteria</taxon>
        <taxon>Oceanospirillales</taxon>
        <taxon>Oceanospirillaceae</taxon>
        <taxon>Oceanospirillum</taxon>
    </lineage>
</organism>
<feature type="domain" description="HAMP" evidence="13">
    <location>
        <begin position="373"/>
        <end position="425"/>
    </location>
</feature>
<keyword evidence="4" id="KW-1003">Cell membrane</keyword>
<feature type="domain" description="Histidine kinase" evidence="12">
    <location>
        <begin position="502"/>
        <end position="734"/>
    </location>
</feature>
<dbReference type="Proteomes" id="UP000191418">
    <property type="component" value="Unassembled WGS sequence"/>
</dbReference>
<sequence length="734" mass="84305">MLNKYINSIAAKTMLQVAALIAVVIAVGSSIAFLHFKEKAEVLYLAQIKQYVAERSARERQIFEQVESNLHLVKERFSVLLQRPKPPEYLHNFERYFSRLEDGSWRNKAEYSNWHEHAGVFIDDETVLTDELKYRSLLFFDLARQFGAAWHKQSPNLYLIGQENFISVYWPEVSWSNFVETDIKFIEQPYYFHPRENNPGLKPQWSEVYFDQVSKKWMVSGIAPLMHEGQQIGTVGQDVLIYDIIQRTLNERFTGAFNFIFSRNGHLIAHPKLMREIYDSGGQFKVSDSEDQMLRLAFEQVQYKPLGHYIVDMPESDFYLAISHIPEPDWYIVAAYPRQSIEEQAFKSSEFVLQISFISLLLELAIVYLLLSWQVGKPLREFTYAIHKVADGERNIFLDTQRKDELGGLAKSFLSMQRVIQDHEHLLTQEIRQKDKAQIEAEQARDALKEANDKLELRVQQRTETLRATNIELETTLTQLKQAQQQLVEAEKMSSLGGLVAGVAHEINTPIGVCLTAASSMQEELKRLRQLYQSKQMTEQDFNHFLDYNTDALEILVSNNLRASKLIQSFKQVAVDQSSEERRRFTLCAYIREILFSLQPVLKKSQHRIEVKGDELIELESYPGALAQVITNLVMNAVIHAFEKVDKGIIKIEISLLDSNQIQLVFSDNGCGMSKEGVQKIFEPFYTTKRGAGGSGLGSHLVYNLVTGQMKGLIRCESEQGKGTTFTITLPQKV</sequence>